<reference evidence="1 2" key="1">
    <citation type="journal article" date="2009" name="Proc. Natl. Acad. Sci. U.S.A.">
        <title>Eukaryote-to-eukaryote gene transfer events revealed by the genome sequence of the wine yeast Saccharomyces cerevisiae EC1118.</title>
        <authorList>
            <person name="Novo M."/>
            <person name="Bigey F."/>
            <person name="Beyne E."/>
            <person name="Galeote V."/>
            <person name="Gavory F."/>
            <person name="Mallet S."/>
            <person name="Cambot B."/>
            <person name="Legras J.L."/>
            <person name="Wincker P."/>
            <person name="Casaregola S."/>
            <person name="Dequin S."/>
        </authorList>
    </citation>
    <scope>NUCLEOTIDE SEQUENCE [LARGE SCALE GENOMIC DNA]</scope>
    <source>
        <strain evidence="2">Lalvin EC1118 / Prise de mousse</strain>
    </source>
</reference>
<dbReference type="Proteomes" id="UP000000286">
    <property type="component" value="Chromosome VII"/>
</dbReference>
<dbReference type="EMBL" id="FN393070">
    <property type="protein sequence ID" value="CAY79771.1"/>
    <property type="molecule type" value="Genomic_DNA"/>
</dbReference>
<organism evidence="1 2">
    <name type="scientific">Saccharomyces cerevisiae (strain Lalvin EC1118 / Prise de mousse)</name>
    <name type="common">Baker's yeast</name>
    <dbReference type="NCBI Taxonomy" id="643680"/>
    <lineage>
        <taxon>Eukaryota</taxon>
        <taxon>Fungi</taxon>
        <taxon>Dikarya</taxon>
        <taxon>Ascomycota</taxon>
        <taxon>Saccharomycotina</taxon>
        <taxon>Saccharomycetes</taxon>
        <taxon>Saccharomycetales</taxon>
        <taxon>Saccharomycetaceae</taxon>
        <taxon>Saccharomyces</taxon>
    </lineage>
</organism>
<evidence type="ECO:0000313" key="2">
    <source>
        <dbReference type="Proteomes" id="UP000000286"/>
    </source>
</evidence>
<dbReference type="HOGENOM" id="CLU_2199051_0_0_1"/>
<name>C8Z8Q5_YEAS8</name>
<proteinExistence type="predicted"/>
<accession>C8Z8Q5</accession>
<protein>
    <submittedName>
        <fullName evidence="1">EC1118_1G1_3114p</fullName>
    </submittedName>
</protein>
<dbReference type="AlphaFoldDB" id="C8Z8Q5"/>
<evidence type="ECO:0000313" key="1">
    <source>
        <dbReference type="EMBL" id="CAY79771.1"/>
    </source>
</evidence>
<gene>
    <name evidence="1" type="ORF">EC1118_1G1_3114g</name>
</gene>
<sequence>MLGPSCFPMISCMNTEEISLLSNNLFTMIFPLRKCGFSSDVECQFNIFFQTLSSVTSKSIIYTLIKVNRSSRSWIAKSEFITTLILQQFKFTTFLFKVHRKKVPGCTI</sequence>